<reference evidence="2 3" key="1">
    <citation type="submission" date="2020-10" db="EMBL/GenBank/DDBJ databases">
        <title>Connecting structure to function with the recovery of over 1000 high-quality activated sludge metagenome-assembled genomes encoding full-length rRNA genes using long-read sequencing.</title>
        <authorList>
            <person name="Singleton C.M."/>
            <person name="Petriglieri F."/>
            <person name="Kristensen J.M."/>
            <person name="Kirkegaard R.H."/>
            <person name="Michaelsen T.Y."/>
            <person name="Andersen M.H."/>
            <person name="Karst S.M."/>
            <person name="Dueholm M.S."/>
            <person name="Nielsen P.H."/>
            <person name="Albertsen M."/>
        </authorList>
    </citation>
    <scope>NUCLEOTIDE SEQUENCE [LARGE SCALE GENOMIC DNA]</scope>
    <source>
        <strain evidence="2">Ribe_18-Q3-R11-54_BAT3C.373</strain>
    </source>
</reference>
<organism evidence="2 3">
    <name type="scientific">Candidatus Defluviibacterium haderslevense</name>
    <dbReference type="NCBI Taxonomy" id="2981993"/>
    <lineage>
        <taxon>Bacteria</taxon>
        <taxon>Pseudomonadati</taxon>
        <taxon>Bacteroidota</taxon>
        <taxon>Saprospiria</taxon>
        <taxon>Saprospirales</taxon>
        <taxon>Saprospiraceae</taxon>
        <taxon>Candidatus Defluviibacterium</taxon>
    </lineage>
</organism>
<dbReference type="AlphaFoldDB" id="A0A9D7S6V5"/>
<dbReference type="EMBL" id="JADKFW010000004">
    <property type="protein sequence ID" value="MBK9716778.1"/>
    <property type="molecule type" value="Genomic_DNA"/>
</dbReference>
<dbReference type="Proteomes" id="UP000808349">
    <property type="component" value="Unassembled WGS sequence"/>
</dbReference>
<feature type="transmembrane region" description="Helical" evidence="1">
    <location>
        <begin position="75"/>
        <end position="94"/>
    </location>
</feature>
<sequence>MLSFKNEYESCKSLVYGQLFFIVALIIGKEIFNLIGYSLQDIGPKIFVLLASGLYGLVLYNMIRISTEHRLIKKLVLYAILFIFITTLILENPFYDLEFLKRTGLILVHITLFILEMSVLIFFIQDLLSDKKTLQAKLWASVATYLTIIISWGGFYDLMSLIIPGAMGLTFTLGMENYAECIGYSLGIVSFNDGIMHPIPLITQLSKIQSIWCSMFLIFLISQFKSKVKQEQ</sequence>
<keyword evidence="1" id="KW-0812">Transmembrane</keyword>
<name>A0A9D7S6V5_9BACT</name>
<evidence type="ECO:0000256" key="1">
    <source>
        <dbReference type="SAM" id="Phobius"/>
    </source>
</evidence>
<comment type="caution">
    <text evidence="2">The sequence shown here is derived from an EMBL/GenBank/DDBJ whole genome shotgun (WGS) entry which is preliminary data.</text>
</comment>
<feature type="transmembrane region" description="Helical" evidence="1">
    <location>
        <begin position="20"/>
        <end position="40"/>
    </location>
</feature>
<evidence type="ECO:0000313" key="2">
    <source>
        <dbReference type="EMBL" id="MBK9716778.1"/>
    </source>
</evidence>
<proteinExistence type="predicted"/>
<feature type="transmembrane region" description="Helical" evidence="1">
    <location>
        <begin position="201"/>
        <end position="221"/>
    </location>
</feature>
<evidence type="ECO:0000313" key="3">
    <source>
        <dbReference type="Proteomes" id="UP000808349"/>
    </source>
</evidence>
<keyword evidence="1" id="KW-1133">Transmembrane helix</keyword>
<keyword evidence="1" id="KW-0472">Membrane</keyword>
<feature type="transmembrane region" description="Helical" evidence="1">
    <location>
        <begin position="106"/>
        <end position="124"/>
    </location>
</feature>
<feature type="transmembrane region" description="Helical" evidence="1">
    <location>
        <begin position="46"/>
        <end position="63"/>
    </location>
</feature>
<gene>
    <name evidence="2" type="ORF">IPO85_04545</name>
</gene>
<protein>
    <submittedName>
        <fullName evidence="2">Uncharacterized protein</fullName>
    </submittedName>
</protein>
<accession>A0A9D7S6V5</accession>